<reference evidence="1" key="1">
    <citation type="submission" date="2020-08" db="EMBL/GenBank/DDBJ databases">
        <title>Multicomponent nature underlies the extraordinary mechanical properties of spider dragline silk.</title>
        <authorList>
            <person name="Kono N."/>
            <person name="Nakamura H."/>
            <person name="Mori M."/>
            <person name="Yoshida Y."/>
            <person name="Ohtoshi R."/>
            <person name="Malay A.D."/>
            <person name="Moran D.A.P."/>
            <person name="Tomita M."/>
            <person name="Numata K."/>
            <person name="Arakawa K."/>
        </authorList>
    </citation>
    <scope>NUCLEOTIDE SEQUENCE</scope>
</reference>
<sequence length="159" mass="19039">MCVALLSWFPPFHIYTLEVQKPALHFQVNREYLNERSEKYCKRRIILLTEENRTMPKFVRQRGRRNGSRVMNHQYARREMYKPKERDPAKIRISHETQLESNRTAIADNTSHSAATESSMPQKVITEDDIVQFIKEMRRRSDEERRIEKPARENVNGCF</sequence>
<comment type="caution">
    <text evidence="1">The sequence shown here is derived from an EMBL/GenBank/DDBJ whole genome shotgun (WGS) entry which is preliminary data.</text>
</comment>
<dbReference type="AlphaFoldDB" id="A0A8X6X530"/>
<dbReference type="EMBL" id="BMAV01005287">
    <property type="protein sequence ID" value="GFY46266.1"/>
    <property type="molecule type" value="Genomic_DNA"/>
</dbReference>
<evidence type="ECO:0000313" key="2">
    <source>
        <dbReference type="Proteomes" id="UP000886998"/>
    </source>
</evidence>
<proteinExistence type="predicted"/>
<keyword evidence="2" id="KW-1185">Reference proteome</keyword>
<organism evidence="1 2">
    <name type="scientific">Trichonephila inaurata madagascariensis</name>
    <dbReference type="NCBI Taxonomy" id="2747483"/>
    <lineage>
        <taxon>Eukaryota</taxon>
        <taxon>Metazoa</taxon>
        <taxon>Ecdysozoa</taxon>
        <taxon>Arthropoda</taxon>
        <taxon>Chelicerata</taxon>
        <taxon>Arachnida</taxon>
        <taxon>Araneae</taxon>
        <taxon>Araneomorphae</taxon>
        <taxon>Entelegynae</taxon>
        <taxon>Araneoidea</taxon>
        <taxon>Nephilidae</taxon>
        <taxon>Trichonephila</taxon>
        <taxon>Trichonephila inaurata</taxon>
    </lineage>
</organism>
<protein>
    <submittedName>
        <fullName evidence="1">Uncharacterized protein</fullName>
    </submittedName>
</protein>
<accession>A0A8X6X530</accession>
<gene>
    <name evidence="1" type="ORF">TNIN_202991</name>
</gene>
<evidence type="ECO:0000313" key="1">
    <source>
        <dbReference type="EMBL" id="GFY46266.1"/>
    </source>
</evidence>
<name>A0A8X6X530_9ARAC</name>
<dbReference type="Proteomes" id="UP000886998">
    <property type="component" value="Unassembled WGS sequence"/>
</dbReference>